<proteinExistence type="predicted"/>
<sequence>MKSYVTVVSLFLFSMVTAKVWYPVDVKDDLCNRIKNGENIPTDEEDIYDKIKKLDVSTLSREIAYSVMIGRENYAMPLLAHPWEYTTPLSFMEQRLRLYGMSIAKHETPKDGNCLFHALSMIFIKNGYSAKVLQKFINERIKPSVRAAYEEFKPSGAYYTASELRKLSQVVYWGFDPDSKESMDKFDEDHYLNILRDIIITSVVPDPNVNPSAMSRGTFDYKAYMDQIDGGKEVKEVASEMFRDMLKYFVNVFGDYLDINNLELLFSFKTVLFNIESQKLSCGEVSRDSRIQFFVTLYYQENSHFAIQGLIDLHEPYQPYEPISAFLAQDLPIPLAMMMVDDCRLARDD</sequence>
<dbReference type="Gene3D" id="3.90.70.80">
    <property type="match status" value="1"/>
</dbReference>
<evidence type="ECO:0000313" key="3">
    <source>
        <dbReference type="Proteomes" id="UP001230268"/>
    </source>
</evidence>
<evidence type="ECO:0008006" key="4">
    <source>
        <dbReference type="Google" id="ProtNLM"/>
    </source>
</evidence>
<feature type="chain" id="PRO_5041935123" description="OTU domain-containing protein" evidence="1">
    <location>
        <begin position="19"/>
        <end position="349"/>
    </location>
</feature>
<evidence type="ECO:0000313" key="2">
    <source>
        <dbReference type="EMBL" id="KAK1444490.1"/>
    </source>
</evidence>
<reference evidence="2" key="1">
    <citation type="submission" date="2023-08" db="EMBL/GenBank/DDBJ databases">
        <title>Draft sequence of the Babesia gibsoni genome.</title>
        <authorList>
            <person name="Yamagishi J.Y."/>
            <person name="Xuan X.X."/>
        </authorList>
    </citation>
    <scope>NUCLEOTIDE SEQUENCE</scope>
    <source>
        <strain evidence="2">Azabu</strain>
    </source>
</reference>
<comment type="caution">
    <text evidence="2">The sequence shown here is derived from an EMBL/GenBank/DDBJ whole genome shotgun (WGS) entry which is preliminary data.</text>
</comment>
<dbReference type="Proteomes" id="UP001230268">
    <property type="component" value="Unassembled WGS sequence"/>
</dbReference>
<gene>
    <name evidence="2" type="ORF">BgAZ_103960</name>
</gene>
<organism evidence="2 3">
    <name type="scientific">Babesia gibsoni</name>
    <dbReference type="NCBI Taxonomy" id="33632"/>
    <lineage>
        <taxon>Eukaryota</taxon>
        <taxon>Sar</taxon>
        <taxon>Alveolata</taxon>
        <taxon>Apicomplexa</taxon>
        <taxon>Aconoidasida</taxon>
        <taxon>Piroplasmida</taxon>
        <taxon>Babesiidae</taxon>
        <taxon>Babesia</taxon>
    </lineage>
</organism>
<dbReference type="AlphaFoldDB" id="A0AAD8URP6"/>
<keyword evidence="1" id="KW-0732">Signal</keyword>
<evidence type="ECO:0000256" key="1">
    <source>
        <dbReference type="SAM" id="SignalP"/>
    </source>
</evidence>
<feature type="signal peptide" evidence="1">
    <location>
        <begin position="1"/>
        <end position="18"/>
    </location>
</feature>
<accession>A0AAD8URP6</accession>
<keyword evidence="3" id="KW-1185">Reference proteome</keyword>
<name>A0AAD8URP6_BABGI</name>
<dbReference type="EMBL" id="JAVEPI010000001">
    <property type="protein sequence ID" value="KAK1444490.1"/>
    <property type="molecule type" value="Genomic_DNA"/>
</dbReference>
<dbReference type="CDD" id="cd22744">
    <property type="entry name" value="OTU"/>
    <property type="match status" value="1"/>
</dbReference>
<protein>
    <recommendedName>
        <fullName evidence="4">OTU domain-containing protein</fullName>
    </recommendedName>
</protein>